<organism evidence="1 2">
    <name type="scientific">Avena sativa</name>
    <name type="common">Oat</name>
    <dbReference type="NCBI Taxonomy" id="4498"/>
    <lineage>
        <taxon>Eukaryota</taxon>
        <taxon>Viridiplantae</taxon>
        <taxon>Streptophyta</taxon>
        <taxon>Embryophyta</taxon>
        <taxon>Tracheophyta</taxon>
        <taxon>Spermatophyta</taxon>
        <taxon>Magnoliopsida</taxon>
        <taxon>Liliopsida</taxon>
        <taxon>Poales</taxon>
        <taxon>Poaceae</taxon>
        <taxon>BOP clade</taxon>
        <taxon>Pooideae</taxon>
        <taxon>Poodae</taxon>
        <taxon>Poeae</taxon>
        <taxon>Poeae Chloroplast Group 1 (Aveneae type)</taxon>
        <taxon>Aveninae</taxon>
        <taxon>Avena</taxon>
    </lineage>
</organism>
<keyword evidence="2" id="KW-1185">Reference proteome</keyword>
<reference evidence="1" key="1">
    <citation type="submission" date="2021-05" db="EMBL/GenBank/DDBJ databases">
        <authorList>
            <person name="Scholz U."/>
            <person name="Mascher M."/>
            <person name="Fiebig A."/>
        </authorList>
    </citation>
    <scope>NUCLEOTIDE SEQUENCE [LARGE SCALE GENOMIC DNA]</scope>
</reference>
<dbReference type="Proteomes" id="UP001732700">
    <property type="component" value="Chromosome 3D"/>
</dbReference>
<accession>A0ACD5W3B1</accession>
<proteinExistence type="predicted"/>
<dbReference type="EnsemblPlants" id="AVESA.00010b.r2.3DG0547220.1">
    <property type="protein sequence ID" value="AVESA.00010b.r2.3DG0547220.1.CDS"/>
    <property type="gene ID" value="AVESA.00010b.r2.3DG0547220"/>
</dbReference>
<evidence type="ECO:0000313" key="2">
    <source>
        <dbReference type="Proteomes" id="UP001732700"/>
    </source>
</evidence>
<sequence length="191" mass="21358">MLLANHRQEVKPGTPRVYKLATGSVRLATQKPPSKPRNRAKMRREGRQRGWVRVYDRELVDPEGKRRAVHVVDGQVVANGGFIRAPRKPTNQSKSGGRRALLALGRKSVVEEEEAPAASYGYYSARWPSSSFGYAHAVVQEEAQARRPAAARSGGRTSCKGSRHKLRQNLKGICYFYGDEIDYLSDDNFDS</sequence>
<evidence type="ECO:0000313" key="1">
    <source>
        <dbReference type="EnsemblPlants" id="AVESA.00010b.r2.3DG0547220.1.CDS"/>
    </source>
</evidence>
<reference evidence="1" key="2">
    <citation type="submission" date="2025-09" db="UniProtKB">
        <authorList>
            <consortium name="EnsemblPlants"/>
        </authorList>
    </citation>
    <scope>IDENTIFICATION</scope>
</reference>
<protein>
    <submittedName>
        <fullName evidence="1">Uncharacterized protein</fullName>
    </submittedName>
</protein>
<name>A0ACD5W3B1_AVESA</name>